<dbReference type="PROSITE" id="PS00136">
    <property type="entry name" value="SUBTILASE_ASP"/>
    <property type="match status" value="1"/>
</dbReference>
<protein>
    <submittedName>
        <fullName evidence="8">S8 family serine peptidase</fullName>
    </submittedName>
</protein>
<feature type="chain" id="PRO_5046484031" evidence="6">
    <location>
        <begin position="29"/>
        <end position="416"/>
    </location>
</feature>
<sequence length="416" mass="43827">MTLRLALRGLLALCAALVFVFLAVPAMARGSAAAGPERQILVMVRHAPDHYRPNGVYGGGYGDELARSARQRLARRIARNYGLTLVDDWPMPMMGLDCFVMEVPEDRTPASAVEQVSKDSAVSWAQPVGLYRTEAEPATHNDPLYPVQPAARAWHLADLHELATGRGMRVAVIDSGIDSGHPDLTGQLLVNRNFVAGRQSVAEMHGTGVAGIIAAKADNGLGIAGVAPQAHILGLRACWQSGRSFESPTVCDSFSLVKALYFAIDQKADVINLSLSGPEDRLIHELIDVGLSRGLAIVAAVDKDRPNGGFPASVRGVIAVSNTLMARSQGAVYTAPGQDVPTTEPGGRWFLVNGSSYAAAHVSGLVALMRQRHPSSALALISNGGAIDACASVLRAASGCECSCAPSRVATAQLDR</sequence>
<comment type="similarity">
    <text evidence="1 5">Belongs to the peptidase S8 family.</text>
</comment>
<dbReference type="PROSITE" id="PS00137">
    <property type="entry name" value="SUBTILASE_HIS"/>
    <property type="match status" value="1"/>
</dbReference>
<dbReference type="PANTHER" id="PTHR43806">
    <property type="entry name" value="PEPTIDASE S8"/>
    <property type="match status" value="1"/>
</dbReference>
<evidence type="ECO:0000259" key="7">
    <source>
        <dbReference type="Pfam" id="PF00082"/>
    </source>
</evidence>
<dbReference type="Proteomes" id="UP000516105">
    <property type="component" value="Chromosome"/>
</dbReference>
<dbReference type="InterPro" id="IPR015500">
    <property type="entry name" value="Peptidase_S8_subtilisin-rel"/>
</dbReference>
<proteinExistence type="inferred from homology"/>
<dbReference type="InterPro" id="IPR000209">
    <property type="entry name" value="Peptidase_S8/S53_dom"/>
</dbReference>
<name>A0ABX6TAF3_9SPHN</name>
<evidence type="ECO:0000256" key="2">
    <source>
        <dbReference type="ARBA" id="ARBA00022670"/>
    </source>
</evidence>
<keyword evidence="3 5" id="KW-0378">Hydrolase</keyword>
<feature type="active site" description="Charge relay system" evidence="5">
    <location>
        <position position="174"/>
    </location>
</feature>
<dbReference type="InterPro" id="IPR022398">
    <property type="entry name" value="Peptidase_S8_His-AS"/>
</dbReference>
<feature type="active site" description="Charge relay system" evidence="5">
    <location>
        <position position="356"/>
    </location>
</feature>
<dbReference type="InterPro" id="IPR036852">
    <property type="entry name" value="Peptidase_S8/S53_dom_sf"/>
</dbReference>
<reference evidence="8 9" key="1">
    <citation type="submission" date="2020-08" db="EMBL/GenBank/DDBJ databases">
        <title>Genome sequence of Sphingomonas sediminicola KACC 15039T.</title>
        <authorList>
            <person name="Hyun D.-W."/>
            <person name="Bae J.-W."/>
        </authorList>
    </citation>
    <scope>NUCLEOTIDE SEQUENCE [LARGE SCALE GENOMIC DNA]</scope>
    <source>
        <strain evidence="8 9">KACC 15039</strain>
    </source>
</reference>
<keyword evidence="9" id="KW-1185">Reference proteome</keyword>
<evidence type="ECO:0000256" key="5">
    <source>
        <dbReference type="PROSITE-ProRule" id="PRU01240"/>
    </source>
</evidence>
<dbReference type="Pfam" id="PF00082">
    <property type="entry name" value="Peptidase_S8"/>
    <property type="match status" value="1"/>
</dbReference>
<accession>A0ABX6TAF3</accession>
<dbReference type="InterPro" id="IPR050131">
    <property type="entry name" value="Peptidase_S8_subtilisin-like"/>
</dbReference>
<dbReference type="EMBL" id="CP060782">
    <property type="protein sequence ID" value="QNP45912.1"/>
    <property type="molecule type" value="Genomic_DNA"/>
</dbReference>
<evidence type="ECO:0000256" key="4">
    <source>
        <dbReference type="ARBA" id="ARBA00022825"/>
    </source>
</evidence>
<evidence type="ECO:0000313" key="8">
    <source>
        <dbReference type="EMBL" id="QNP45912.1"/>
    </source>
</evidence>
<keyword evidence="6" id="KW-0732">Signal</keyword>
<dbReference type="RefSeq" id="WP_187708865.1">
    <property type="nucleotide sequence ID" value="NZ_CP060782.1"/>
</dbReference>
<dbReference type="PRINTS" id="PR00723">
    <property type="entry name" value="SUBTILISIN"/>
</dbReference>
<dbReference type="PANTHER" id="PTHR43806:SF11">
    <property type="entry name" value="CEREVISIN-RELATED"/>
    <property type="match status" value="1"/>
</dbReference>
<evidence type="ECO:0000256" key="3">
    <source>
        <dbReference type="ARBA" id="ARBA00022801"/>
    </source>
</evidence>
<dbReference type="InterPro" id="IPR023827">
    <property type="entry name" value="Peptidase_S8_Asp-AS"/>
</dbReference>
<gene>
    <name evidence="8" type="ORF">H9L14_00970</name>
</gene>
<dbReference type="Gene3D" id="3.40.50.200">
    <property type="entry name" value="Peptidase S8/S53 domain"/>
    <property type="match status" value="1"/>
</dbReference>
<keyword evidence="4 5" id="KW-0720">Serine protease</keyword>
<evidence type="ECO:0000256" key="6">
    <source>
        <dbReference type="SAM" id="SignalP"/>
    </source>
</evidence>
<feature type="signal peptide" evidence="6">
    <location>
        <begin position="1"/>
        <end position="28"/>
    </location>
</feature>
<keyword evidence="2 5" id="KW-0645">Protease</keyword>
<dbReference type="SUPFAM" id="SSF52743">
    <property type="entry name" value="Subtilisin-like"/>
    <property type="match status" value="1"/>
</dbReference>
<dbReference type="PROSITE" id="PS51892">
    <property type="entry name" value="SUBTILASE"/>
    <property type="match status" value="1"/>
</dbReference>
<feature type="domain" description="Peptidase S8/S53" evidence="7">
    <location>
        <begin position="165"/>
        <end position="375"/>
    </location>
</feature>
<evidence type="ECO:0000313" key="9">
    <source>
        <dbReference type="Proteomes" id="UP000516105"/>
    </source>
</evidence>
<feature type="active site" description="Charge relay system" evidence="5">
    <location>
        <position position="205"/>
    </location>
</feature>
<evidence type="ECO:0000256" key="1">
    <source>
        <dbReference type="ARBA" id="ARBA00011073"/>
    </source>
</evidence>
<organism evidence="8 9">
    <name type="scientific">Sphingomonas sediminicola</name>
    <dbReference type="NCBI Taxonomy" id="386874"/>
    <lineage>
        <taxon>Bacteria</taxon>
        <taxon>Pseudomonadati</taxon>
        <taxon>Pseudomonadota</taxon>
        <taxon>Alphaproteobacteria</taxon>
        <taxon>Sphingomonadales</taxon>
        <taxon>Sphingomonadaceae</taxon>
        <taxon>Sphingomonas</taxon>
    </lineage>
</organism>